<name>A0ABR7MHH4_9BACT</name>
<feature type="domain" description="GWxTD" evidence="2">
    <location>
        <begin position="223"/>
        <end position="393"/>
    </location>
</feature>
<evidence type="ECO:0000313" key="4">
    <source>
        <dbReference type="Proteomes" id="UP000622017"/>
    </source>
</evidence>
<feature type="signal peptide" evidence="1">
    <location>
        <begin position="1"/>
        <end position="18"/>
    </location>
</feature>
<reference evidence="3 4" key="1">
    <citation type="submission" date="2020-08" db="EMBL/GenBank/DDBJ databases">
        <title>Hymenobacter sp.</title>
        <authorList>
            <person name="Kim M.K."/>
        </authorList>
    </citation>
    <scope>NUCLEOTIDE SEQUENCE [LARGE SCALE GENOMIC DNA]</scope>
    <source>
        <strain evidence="3 4">BT507</strain>
    </source>
</reference>
<dbReference type="Pfam" id="PF20094">
    <property type="entry name" value="GWxTD_dom"/>
    <property type="match status" value="1"/>
</dbReference>
<organism evidence="3 4">
    <name type="scientific">Hymenobacter citatus</name>
    <dbReference type="NCBI Taxonomy" id="2763506"/>
    <lineage>
        <taxon>Bacteria</taxon>
        <taxon>Pseudomonadati</taxon>
        <taxon>Bacteroidota</taxon>
        <taxon>Cytophagia</taxon>
        <taxon>Cytophagales</taxon>
        <taxon>Hymenobacteraceae</taxon>
        <taxon>Hymenobacter</taxon>
    </lineage>
</organism>
<evidence type="ECO:0000259" key="2">
    <source>
        <dbReference type="Pfam" id="PF20094"/>
    </source>
</evidence>
<proteinExistence type="predicted"/>
<sequence>MKLFLLCLLSLLPVCTQAVLPPRHDFSGQYRPNCPQADTRREADSLRLYVRFPAGAPPIGKALYVAVWASYDAKQPLWRDSVRHLARQLRQAPDGTLVEVILPAARLQANQIISVQPDPTPFPDASGEAWLLLTASRLTRPYVLVDSLGDPLLRRYVRTNETFGVAYYGLEHPFKIKQYDAAFAAALPPMTNPAAQPAQPRTLTIRDTVNVRPGQLVRLAGQGIYALQDDAQTPAMGLLAENNAYPEITTAPELIEPLIYLTTSAERKQIYSANDPKRATDSFWLNIAGNNQNTARQMIRMYYGRVAEANRLFSAHKAGWMTDRGMLYLVLGPPDAVYRAGTEERWVYHAPAIASGTYVFRAKPSTFAPDNYDLVRRPEYEMLWYAAVDQWRKGLTAQAAR</sequence>
<dbReference type="EMBL" id="JACSCY010000004">
    <property type="protein sequence ID" value="MBC6610532.1"/>
    <property type="molecule type" value="Genomic_DNA"/>
</dbReference>
<evidence type="ECO:0000313" key="3">
    <source>
        <dbReference type="EMBL" id="MBC6610532.1"/>
    </source>
</evidence>
<dbReference type="NCBIfam" id="TIGR04514">
    <property type="entry name" value="GWxTD_dom"/>
    <property type="match status" value="1"/>
</dbReference>
<dbReference type="Proteomes" id="UP000622017">
    <property type="component" value="Unassembled WGS sequence"/>
</dbReference>
<keyword evidence="1" id="KW-0732">Signal</keyword>
<dbReference type="RefSeq" id="WP_187318837.1">
    <property type="nucleotide sequence ID" value="NZ_JACSCY010000004.1"/>
</dbReference>
<dbReference type="InterPro" id="IPR030959">
    <property type="entry name" value="GWxTD_dom"/>
</dbReference>
<evidence type="ECO:0000256" key="1">
    <source>
        <dbReference type="SAM" id="SignalP"/>
    </source>
</evidence>
<feature type="chain" id="PRO_5045404649" evidence="1">
    <location>
        <begin position="19"/>
        <end position="401"/>
    </location>
</feature>
<keyword evidence="4" id="KW-1185">Reference proteome</keyword>
<protein>
    <submittedName>
        <fullName evidence="3">GWxTD domain-containing protein</fullName>
    </submittedName>
</protein>
<accession>A0ABR7MHH4</accession>
<gene>
    <name evidence="3" type="ORF">H8B15_06340</name>
</gene>
<comment type="caution">
    <text evidence="3">The sequence shown here is derived from an EMBL/GenBank/DDBJ whole genome shotgun (WGS) entry which is preliminary data.</text>
</comment>